<dbReference type="InterPro" id="IPR053164">
    <property type="entry name" value="IS1016-like_transposase"/>
</dbReference>
<protein>
    <recommendedName>
        <fullName evidence="1">ISXO2-like transposase domain-containing protein</fullName>
    </recommendedName>
</protein>
<evidence type="ECO:0000313" key="7">
    <source>
        <dbReference type="Proteomes" id="UP000663836"/>
    </source>
</evidence>
<reference evidence="6" key="1">
    <citation type="submission" date="2021-02" db="EMBL/GenBank/DDBJ databases">
        <authorList>
            <person name="Nowell W R."/>
        </authorList>
    </citation>
    <scope>NUCLEOTIDE SEQUENCE</scope>
</reference>
<evidence type="ECO:0000313" key="6">
    <source>
        <dbReference type="EMBL" id="CAF4150655.1"/>
    </source>
</evidence>
<dbReference type="Pfam" id="PF12762">
    <property type="entry name" value="DDE_Tnp_IS1595"/>
    <property type="match status" value="1"/>
</dbReference>
<dbReference type="EMBL" id="CAJOBE010011534">
    <property type="protein sequence ID" value="CAF4133025.1"/>
    <property type="molecule type" value="Genomic_DNA"/>
</dbReference>
<dbReference type="AlphaFoldDB" id="A0A819Y357"/>
<evidence type="ECO:0000313" key="2">
    <source>
        <dbReference type="EMBL" id="CAF1023634.1"/>
    </source>
</evidence>
<gene>
    <name evidence="5" type="ORF">FNK824_LOCUS32841</name>
    <name evidence="6" type="ORF">JBS370_LOCUS33973</name>
    <name evidence="4" type="ORF">OTI717_LOCUS28005</name>
    <name evidence="2" type="ORF">RFH988_LOCUS15329</name>
    <name evidence="3" type="ORF">SEV965_LOCUS11943</name>
</gene>
<name>A0A819Y357_9BILA</name>
<dbReference type="PANTHER" id="PTHR47163">
    <property type="entry name" value="DDE_TNP_IS1595 DOMAIN-CONTAINING PROTEIN"/>
    <property type="match status" value="1"/>
</dbReference>
<dbReference type="Proteomes" id="UP000663823">
    <property type="component" value="Unassembled WGS sequence"/>
</dbReference>
<dbReference type="InterPro" id="IPR024445">
    <property type="entry name" value="Tnp_ISXO2-like"/>
</dbReference>
<dbReference type="Proteomes" id="UP000663882">
    <property type="component" value="Unassembled WGS sequence"/>
</dbReference>
<organism evidence="6 7">
    <name type="scientific">Rotaria sordida</name>
    <dbReference type="NCBI Taxonomy" id="392033"/>
    <lineage>
        <taxon>Eukaryota</taxon>
        <taxon>Metazoa</taxon>
        <taxon>Spiralia</taxon>
        <taxon>Gnathifera</taxon>
        <taxon>Rotifera</taxon>
        <taxon>Eurotatoria</taxon>
        <taxon>Bdelloidea</taxon>
        <taxon>Philodinida</taxon>
        <taxon>Philodinidae</taxon>
        <taxon>Rotaria</taxon>
    </lineage>
</organism>
<dbReference type="EMBL" id="CAJNOU010000529">
    <property type="protein sequence ID" value="CAF1023818.1"/>
    <property type="molecule type" value="Genomic_DNA"/>
</dbReference>
<dbReference type="EMBL" id="CAJNOO010000743">
    <property type="protein sequence ID" value="CAF1023634.1"/>
    <property type="molecule type" value="Genomic_DNA"/>
</dbReference>
<dbReference type="Proteomes" id="UP000663889">
    <property type="component" value="Unassembled WGS sequence"/>
</dbReference>
<dbReference type="OrthoDB" id="10052789at2759"/>
<dbReference type="PANTHER" id="PTHR47163:SF2">
    <property type="entry name" value="SI:DKEY-17M8.2"/>
    <property type="match status" value="1"/>
</dbReference>
<dbReference type="EMBL" id="CAJOBD010010310">
    <property type="protein sequence ID" value="CAF4150655.1"/>
    <property type="molecule type" value="Genomic_DNA"/>
</dbReference>
<dbReference type="Proteomes" id="UP000663836">
    <property type="component" value="Unassembled WGS sequence"/>
</dbReference>
<comment type="caution">
    <text evidence="6">The sequence shown here is derived from an EMBL/GenBank/DDBJ whole genome shotgun (WGS) entry which is preliminary data.</text>
</comment>
<dbReference type="SMART" id="SM01126">
    <property type="entry name" value="DDE_Tnp_IS1595"/>
    <property type="match status" value="1"/>
</dbReference>
<sequence length="165" mass="18914">MIGGPNTTVEIDESLFSRRKNHAGRILPQQWLLGGICRETRECFMETVPDRSAATLLPIIINQVRPGTTIITDEWRAYRRLAVSGFAHLTVNHKYNFVDPQSEAHTQNIERAWRSPKDENRQMNGTDRNFIDSYLCEHIWGTRLNGRDPFDAILDDIAGFLSSEN</sequence>
<dbReference type="Proteomes" id="UP000663874">
    <property type="component" value="Unassembled WGS sequence"/>
</dbReference>
<dbReference type="EMBL" id="CAJOAX010006479">
    <property type="protein sequence ID" value="CAF3982089.1"/>
    <property type="molecule type" value="Genomic_DNA"/>
</dbReference>
<evidence type="ECO:0000313" key="3">
    <source>
        <dbReference type="EMBL" id="CAF1023818.1"/>
    </source>
</evidence>
<evidence type="ECO:0000313" key="5">
    <source>
        <dbReference type="EMBL" id="CAF4133025.1"/>
    </source>
</evidence>
<evidence type="ECO:0000259" key="1">
    <source>
        <dbReference type="SMART" id="SM01126"/>
    </source>
</evidence>
<proteinExistence type="predicted"/>
<accession>A0A819Y357</accession>
<evidence type="ECO:0000313" key="4">
    <source>
        <dbReference type="EMBL" id="CAF3982089.1"/>
    </source>
</evidence>
<feature type="domain" description="ISXO2-like transposase" evidence="1">
    <location>
        <begin position="1"/>
        <end position="145"/>
    </location>
</feature>